<dbReference type="InterPro" id="IPR020069">
    <property type="entry name" value="Ribosomal_bL9_C"/>
</dbReference>
<dbReference type="PROSITE" id="PS00651">
    <property type="entry name" value="RIBOSOMAL_L9"/>
    <property type="match status" value="1"/>
</dbReference>
<gene>
    <name evidence="7" type="ORF">METZ01_LOCUS304253</name>
</gene>
<dbReference type="EMBL" id="UINC01095369">
    <property type="protein sequence ID" value="SVC51399.1"/>
    <property type="molecule type" value="Genomic_DNA"/>
</dbReference>
<dbReference type="InterPro" id="IPR036791">
    <property type="entry name" value="Ribosomal_bL9_C_sf"/>
</dbReference>
<dbReference type="InterPro" id="IPR036935">
    <property type="entry name" value="Ribosomal_bL9_N_sf"/>
</dbReference>
<dbReference type="InterPro" id="IPR020070">
    <property type="entry name" value="Ribosomal_bL9_N"/>
</dbReference>
<organism evidence="7">
    <name type="scientific">marine metagenome</name>
    <dbReference type="NCBI Taxonomy" id="408172"/>
    <lineage>
        <taxon>unclassified sequences</taxon>
        <taxon>metagenomes</taxon>
        <taxon>ecological metagenomes</taxon>
    </lineage>
</organism>
<keyword evidence="3" id="KW-0694">RNA-binding</keyword>
<feature type="non-terminal residue" evidence="7">
    <location>
        <position position="133"/>
    </location>
</feature>
<keyword evidence="2" id="KW-0699">rRNA-binding</keyword>
<accession>A0A382MRE7</accession>
<evidence type="ECO:0000313" key="7">
    <source>
        <dbReference type="EMBL" id="SVC51399.1"/>
    </source>
</evidence>
<protein>
    <recommendedName>
        <fullName evidence="6">Ribosomal protein L9 domain-containing protein</fullName>
    </recommendedName>
</protein>
<dbReference type="InterPro" id="IPR009027">
    <property type="entry name" value="Ribosomal_bL9/RNase_H1_N"/>
</dbReference>
<evidence type="ECO:0000256" key="2">
    <source>
        <dbReference type="ARBA" id="ARBA00022730"/>
    </source>
</evidence>
<evidence type="ECO:0000256" key="1">
    <source>
        <dbReference type="ARBA" id="ARBA00010605"/>
    </source>
</evidence>
<feature type="domain" description="Ribosomal protein L9" evidence="6">
    <location>
        <begin position="13"/>
        <end position="40"/>
    </location>
</feature>
<dbReference type="Gene3D" id="3.40.5.10">
    <property type="entry name" value="Ribosomal protein L9, N-terminal domain"/>
    <property type="match status" value="1"/>
</dbReference>
<evidence type="ECO:0000256" key="5">
    <source>
        <dbReference type="ARBA" id="ARBA00023274"/>
    </source>
</evidence>
<dbReference type="Pfam" id="PF01281">
    <property type="entry name" value="Ribosomal_L9_N"/>
    <property type="match status" value="1"/>
</dbReference>
<sequence length="133" mass="14658">MEVILLERVEKLGQLGDVVRVKDGYARNYLLPQKKALRATEEAHAHFEAERAKIEKENESTREGAVALAERMSGLDVVIVQQAGESGQLYGSVNARDIAAAVSAAGYPVERRQVMLQSVIKSLGLYQAQVRLH</sequence>
<evidence type="ECO:0000259" key="6">
    <source>
        <dbReference type="PROSITE" id="PS00651"/>
    </source>
</evidence>
<dbReference type="HAMAP" id="MF_00503">
    <property type="entry name" value="Ribosomal_bL9"/>
    <property type="match status" value="1"/>
</dbReference>
<dbReference type="InterPro" id="IPR000244">
    <property type="entry name" value="Ribosomal_bL9"/>
</dbReference>
<dbReference type="GO" id="GO:1990904">
    <property type="term" value="C:ribonucleoprotein complex"/>
    <property type="evidence" value="ECO:0007669"/>
    <property type="project" value="UniProtKB-KW"/>
</dbReference>
<dbReference type="GO" id="GO:0003735">
    <property type="term" value="F:structural constituent of ribosome"/>
    <property type="evidence" value="ECO:0007669"/>
    <property type="project" value="InterPro"/>
</dbReference>
<evidence type="ECO:0000256" key="3">
    <source>
        <dbReference type="ARBA" id="ARBA00022884"/>
    </source>
</evidence>
<dbReference type="NCBIfam" id="TIGR00158">
    <property type="entry name" value="L9"/>
    <property type="match status" value="1"/>
</dbReference>
<dbReference type="GO" id="GO:0019843">
    <property type="term" value="F:rRNA binding"/>
    <property type="evidence" value="ECO:0007669"/>
    <property type="project" value="UniProtKB-KW"/>
</dbReference>
<name>A0A382MRE7_9ZZZZ</name>
<dbReference type="GO" id="GO:0005840">
    <property type="term" value="C:ribosome"/>
    <property type="evidence" value="ECO:0007669"/>
    <property type="project" value="UniProtKB-KW"/>
</dbReference>
<keyword evidence="4" id="KW-0689">Ribosomal protein</keyword>
<dbReference type="AlphaFoldDB" id="A0A382MRE7"/>
<dbReference type="Gene3D" id="3.10.430.100">
    <property type="entry name" value="Ribosomal protein L9, C-terminal domain"/>
    <property type="match status" value="1"/>
</dbReference>
<reference evidence="7" key="1">
    <citation type="submission" date="2018-05" db="EMBL/GenBank/DDBJ databases">
        <authorList>
            <person name="Lanie J.A."/>
            <person name="Ng W.-L."/>
            <person name="Kazmierczak K.M."/>
            <person name="Andrzejewski T.M."/>
            <person name="Davidsen T.M."/>
            <person name="Wayne K.J."/>
            <person name="Tettelin H."/>
            <person name="Glass J.I."/>
            <person name="Rusch D."/>
            <person name="Podicherti R."/>
            <person name="Tsui H.-C.T."/>
            <person name="Winkler M.E."/>
        </authorList>
    </citation>
    <scope>NUCLEOTIDE SEQUENCE</scope>
</reference>
<dbReference type="SUPFAM" id="SSF55658">
    <property type="entry name" value="L9 N-domain-like"/>
    <property type="match status" value="1"/>
</dbReference>
<dbReference type="InterPro" id="IPR020594">
    <property type="entry name" value="Ribosomal_bL9_bac/chp"/>
</dbReference>
<keyword evidence="5" id="KW-0687">Ribonucleoprotein</keyword>
<dbReference type="GO" id="GO:0006412">
    <property type="term" value="P:translation"/>
    <property type="evidence" value="ECO:0007669"/>
    <property type="project" value="InterPro"/>
</dbReference>
<dbReference type="PANTHER" id="PTHR21368">
    <property type="entry name" value="50S RIBOSOMAL PROTEIN L9"/>
    <property type="match status" value="1"/>
</dbReference>
<evidence type="ECO:0000256" key="4">
    <source>
        <dbReference type="ARBA" id="ARBA00022980"/>
    </source>
</evidence>
<proteinExistence type="inferred from homology"/>
<dbReference type="SUPFAM" id="SSF55653">
    <property type="entry name" value="Ribosomal protein L9 C-domain"/>
    <property type="match status" value="1"/>
</dbReference>
<dbReference type="Pfam" id="PF03948">
    <property type="entry name" value="Ribosomal_L9_C"/>
    <property type="match status" value="1"/>
</dbReference>
<comment type="similarity">
    <text evidence="1">Belongs to the bacterial ribosomal protein bL9 family.</text>
</comment>